<dbReference type="InterPro" id="IPR029787">
    <property type="entry name" value="Nucleotide_cyclase"/>
</dbReference>
<accession>A0ABV0L3K4</accession>
<keyword evidence="3" id="KW-1185">Reference proteome</keyword>
<comment type="caution">
    <text evidence="2">The sequence shown here is derived from an EMBL/GenBank/DDBJ whole genome shotgun (WGS) entry which is preliminary data.</text>
</comment>
<dbReference type="RefSeq" id="WP_348577099.1">
    <property type="nucleotide sequence ID" value="NZ_JBDYKN010000009.1"/>
</dbReference>
<dbReference type="PROSITE" id="PS50887">
    <property type="entry name" value="GGDEF"/>
    <property type="match status" value="1"/>
</dbReference>
<dbReference type="SUPFAM" id="SSF55073">
    <property type="entry name" value="Nucleotide cyclase"/>
    <property type="match status" value="1"/>
</dbReference>
<dbReference type="Proteomes" id="UP001471651">
    <property type="component" value="Unassembled WGS sequence"/>
</dbReference>
<feature type="domain" description="GGDEF" evidence="1">
    <location>
        <begin position="234"/>
        <end position="357"/>
    </location>
</feature>
<evidence type="ECO:0000259" key="1">
    <source>
        <dbReference type="PROSITE" id="PS50887"/>
    </source>
</evidence>
<sequence>MPIDSSNELLKERQVLRSRVAYLEKERDFIKDLYSDMPQMLHMISKGALLSSLLNSFKNRLQAQLPKAYCLFIVCDKDCSQWHLQYVDSINESLLSPNGRLITVPQALITFAATPSCPKRHDINIPNLSDWKHWQVFFKRHGFSDASMVSVSDGQGSIYLMLAFQREDTLLEAELMALALDSYASWLDAVFEREKADYLLLEDSHRDPSTGLLRRFSFDNSFGIVLKDSRRHFQRAALLSLKLLSTSKIDEDELKVLADIMQDTVRDNDLLAHYDERELVMGIRIQHLEDAEIVATKLLKSLSDSSLSSNRLIRAGVSIGIAFYPEHSSLELLHQSASFAANSLHNLPGYRLEFHGDYYESSSELYSL</sequence>
<dbReference type="SMART" id="SM00267">
    <property type="entry name" value="GGDEF"/>
    <property type="match status" value="1"/>
</dbReference>
<dbReference type="InterPro" id="IPR000160">
    <property type="entry name" value="GGDEF_dom"/>
</dbReference>
<proteinExistence type="predicted"/>
<organism evidence="2 3">
    <name type="scientific">Marinomonas primoryensis</name>
    <dbReference type="NCBI Taxonomy" id="178399"/>
    <lineage>
        <taxon>Bacteria</taxon>
        <taxon>Pseudomonadati</taxon>
        <taxon>Pseudomonadota</taxon>
        <taxon>Gammaproteobacteria</taxon>
        <taxon>Oceanospirillales</taxon>
        <taxon>Oceanospirillaceae</taxon>
        <taxon>Marinomonas</taxon>
    </lineage>
</organism>
<gene>
    <name evidence="2" type="ORF">ABKW32_11255</name>
</gene>
<name>A0ABV0L3K4_9GAMM</name>
<dbReference type="InterPro" id="IPR043128">
    <property type="entry name" value="Rev_trsase/Diguanyl_cyclase"/>
</dbReference>
<reference evidence="2 3" key="1">
    <citation type="submission" date="2024-05" db="EMBL/GenBank/DDBJ databases">
        <authorList>
            <person name="Busch G.E."/>
            <person name="Sharma I."/>
        </authorList>
    </citation>
    <scope>NUCLEOTIDE SEQUENCE [LARGE SCALE GENOMIC DNA]</scope>
    <source>
        <strain evidence="2 3">23GB23</strain>
    </source>
</reference>
<evidence type="ECO:0000313" key="2">
    <source>
        <dbReference type="EMBL" id="MEP7730027.1"/>
    </source>
</evidence>
<dbReference type="Pfam" id="PF00990">
    <property type="entry name" value="GGDEF"/>
    <property type="match status" value="1"/>
</dbReference>
<dbReference type="EMBL" id="JBDYKN010000009">
    <property type="protein sequence ID" value="MEP7730027.1"/>
    <property type="molecule type" value="Genomic_DNA"/>
</dbReference>
<dbReference type="Gene3D" id="3.30.70.270">
    <property type="match status" value="1"/>
</dbReference>
<protein>
    <submittedName>
        <fullName evidence="2">GGDEF domain-containing protein</fullName>
    </submittedName>
</protein>
<evidence type="ECO:0000313" key="3">
    <source>
        <dbReference type="Proteomes" id="UP001471651"/>
    </source>
</evidence>